<keyword evidence="2" id="KW-1185">Reference proteome</keyword>
<dbReference type="Pfam" id="PF16144">
    <property type="entry name" value="DUF4852"/>
    <property type="match status" value="1"/>
</dbReference>
<comment type="caution">
    <text evidence="1">The sequence shown here is derived from an EMBL/GenBank/DDBJ whole genome shotgun (WGS) entry which is preliminary data.</text>
</comment>
<protein>
    <submittedName>
        <fullName evidence="1">Uncharacterized protein</fullName>
    </submittedName>
</protein>
<sequence>MNCAAIAAAIGSTFAGAEARDFSAPEAYLAYLKLAQPADLSTYIPEYRLHFAPPSSRTSNEFDSESEEKRLLTTLKRNVSSFDLNEPFELQLSVQFGEYNFEKKAFNFHPLSASNVFASGRISLVFLNTRQFDGLPMDESQARAFVQRNPSRTVAATVRFVPKEAIEDTNRIKASIVGIEVFSDSRRQNLIYVMK</sequence>
<dbReference type="EMBL" id="BPQJ01000004">
    <property type="protein sequence ID" value="GJD61022.1"/>
    <property type="molecule type" value="Genomic_DNA"/>
</dbReference>
<evidence type="ECO:0000313" key="1">
    <source>
        <dbReference type="EMBL" id="GJD61022.1"/>
    </source>
</evidence>
<name>A0AA37H877_9HYPH</name>
<organism evidence="1 2">
    <name type="scientific">Methylobacterium frigidaeris</name>
    <dbReference type="NCBI Taxonomy" id="2038277"/>
    <lineage>
        <taxon>Bacteria</taxon>
        <taxon>Pseudomonadati</taxon>
        <taxon>Pseudomonadota</taxon>
        <taxon>Alphaproteobacteria</taxon>
        <taxon>Hyphomicrobiales</taxon>
        <taxon>Methylobacteriaceae</taxon>
        <taxon>Methylobacterium</taxon>
    </lineage>
</organism>
<reference evidence="1" key="1">
    <citation type="journal article" date="2016" name="Front. Microbiol.">
        <title>Genome Sequence of the Piezophilic, Mesophilic Sulfate-Reducing Bacterium Desulfovibrio indicus J2T.</title>
        <authorList>
            <person name="Cao J."/>
            <person name="Maignien L."/>
            <person name="Shao Z."/>
            <person name="Alain K."/>
            <person name="Jebbar M."/>
        </authorList>
    </citation>
    <scope>NUCLEOTIDE SEQUENCE</scope>
    <source>
        <strain evidence="1">JCM 32048</strain>
    </source>
</reference>
<evidence type="ECO:0000313" key="2">
    <source>
        <dbReference type="Proteomes" id="UP001055286"/>
    </source>
</evidence>
<dbReference type="Proteomes" id="UP001055286">
    <property type="component" value="Unassembled WGS sequence"/>
</dbReference>
<dbReference type="InterPro" id="IPR032325">
    <property type="entry name" value="DUF4852"/>
</dbReference>
<accession>A0AA37H877</accession>
<proteinExistence type="predicted"/>
<gene>
    <name evidence="1" type="ORF">MPEAHAMD_1162</name>
</gene>
<dbReference type="AlphaFoldDB" id="A0AA37H877"/>
<reference evidence="1" key="2">
    <citation type="submission" date="2021-08" db="EMBL/GenBank/DDBJ databases">
        <authorList>
            <person name="Tani A."/>
            <person name="Ola A."/>
            <person name="Ogura Y."/>
            <person name="Katsura K."/>
            <person name="Hayashi T."/>
        </authorList>
    </citation>
    <scope>NUCLEOTIDE SEQUENCE</scope>
    <source>
        <strain evidence="1">JCM 32048</strain>
    </source>
</reference>